<reference evidence="2 3" key="1">
    <citation type="submission" date="2016-09" db="EMBL/GenBank/DDBJ databases">
        <title>Genome sequence of Eubacterium angustum.</title>
        <authorList>
            <person name="Poehlein A."/>
            <person name="Daniel R."/>
        </authorList>
    </citation>
    <scope>NUCLEOTIDE SEQUENCE [LARGE SCALE GENOMIC DNA]</scope>
    <source>
        <strain evidence="2 3">DSM 1989</strain>
    </source>
</reference>
<dbReference type="AlphaFoldDB" id="A0A1S1V5S9"/>
<dbReference type="Proteomes" id="UP000180254">
    <property type="component" value="Unassembled WGS sequence"/>
</dbReference>
<proteinExistence type="predicted"/>
<dbReference type="InterPro" id="IPR036237">
    <property type="entry name" value="Xyl_isomerase-like_sf"/>
</dbReference>
<dbReference type="EMBL" id="MKIE01000006">
    <property type="protein sequence ID" value="OHW61948.1"/>
    <property type="molecule type" value="Genomic_DNA"/>
</dbReference>
<keyword evidence="3" id="KW-1185">Reference proteome</keyword>
<dbReference type="Pfam" id="PF01261">
    <property type="entry name" value="AP_endonuc_2"/>
    <property type="match status" value="1"/>
</dbReference>
<sequence>MHSQLGISIHGVDTEYVRKRGFKRVQICQKFSKTEDVTSLLKLSREKGIKISFHAPIFHQVDHAATYYLSKNFRLREATFEILEINMKMAQCLPSEYVVIHFTSKTMKDESYDSYEEMMKIARRSVKRLGKLAEKYSLKVNIEYASYDEKFRDPDEWIELVKDQSDVGICLDIGQLFTNCKALKLDFHEKLRDILPYTNAVHIWNTRDESDLDKFGYIPVNPSQSPEEGWIDIEKSIEIIKEQKREIPIIFEPNFDYSGEEYFSEGLDWVNNIIGKKELEKITV</sequence>
<organism evidence="2 3">
    <name type="scientific">Andreesenia angusta</name>
    <dbReference type="NCBI Taxonomy" id="39480"/>
    <lineage>
        <taxon>Bacteria</taxon>
        <taxon>Bacillati</taxon>
        <taxon>Bacillota</taxon>
        <taxon>Tissierellia</taxon>
        <taxon>Tissierellales</taxon>
        <taxon>Gottschalkiaceae</taxon>
        <taxon>Andreesenia</taxon>
    </lineage>
</organism>
<keyword evidence="2" id="KW-0413">Isomerase</keyword>
<dbReference type="RefSeq" id="WP_071063628.1">
    <property type="nucleotide sequence ID" value="NZ_MKIE01000006.1"/>
</dbReference>
<dbReference type="PANTHER" id="PTHR12110">
    <property type="entry name" value="HYDROXYPYRUVATE ISOMERASE"/>
    <property type="match status" value="1"/>
</dbReference>
<dbReference type="STRING" id="39480.EUAN_17110"/>
<dbReference type="PANTHER" id="PTHR12110:SF53">
    <property type="entry name" value="BLR5974 PROTEIN"/>
    <property type="match status" value="1"/>
</dbReference>
<evidence type="ECO:0000313" key="2">
    <source>
        <dbReference type="EMBL" id="OHW61948.1"/>
    </source>
</evidence>
<dbReference type="InterPro" id="IPR050312">
    <property type="entry name" value="IolE/XylAMocC-like"/>
</dbReference>
<evidence type="ECO:0000259" key="1">
    <source>
        <dbReference type="Pfam" id="PF01261"/>
    </source>
</evidence>
<comment type="caution">
    <text evidence="2">The sequence shown here is derived from an EMBL/GenBank/DDBJ whole genome shotgun (WGS) entry which is preliminary data.</text>
</comment>
<gene>
    <name evidence="2" type="ORF">EUAN_17110</name>
</gene>
<dbReference type="SUPFAM" id="SSF51658">
    <property type="entry name" value="Xylose isomerase-like"/>
    <property type="match status" value="1"/>
</dbReference>
<dbReference type="OrthoDB" id="1705339at2"/>
<dbReference type="Gene3D" id="3.20.20.150">
    <property type="entry name" value="Divalent-metal-dependent TIM barrel enzymes"/>
    <property type="match status" value="1"/>
</dbReference>
<protein>
    <submittedName>
        <fullName evidence="2">Xylose isomerase-like TIM barrel</fullName>
    </submittedName>
</protein>
<evidence type="ECO:0000313" key="3">
    <source>
        <dbReference type="Proteomes" id="UP000180254"/>
    </source>
</evidence>
<dbReference type="InterPro" id="IPR013022">
    <property type="entry name" value="Xyl_isomerase-like_TIM-brl"/>
</dbReference>
<feature type="domain" description="Xylose isomerase-like TIM barrel" evidence="1">
    <location>
        <begin position="16"/>
        <end position="272"/>
    </location>
</feature>
<accession>A0A1S1V5S9</accession>
<name>A0A1S1V5S9_9FIRM</name>
<dbReference type="GO" id="GO:0016853">
    <property type="term" value="F:isomerase activity"/>
    <property type="evidence" value="ECO:0007669"/>
    <property type="project" value="UniProtKB-KW"/>
</dbReference>